<gene>
    <name evidence="2" type="ORF">HMPREF9719_00842</name>
</gene>
<comment type="caution">
    <text evidence="2">The sequence shown here is derived from an EMBL/GenBank/DDBJ whole genome shotgun (WGS) entry which is preliminary data.</text>
</comment>
<reference evidence="2 3" key="1">
    <citation type="submission" date="2012-08" db="EMBL/GenBank/DDBJ databases">
        <title>The Genome Sequence of Turicella otitidis ATCC 51513.</title>
        <authorList>
            <consortium name="The Broad Institute Genome Sequencing Platform"/>
            <person name="Earl A."/>
            <person name="Ward D."/>
            <person name="Feldgarden M."/>
            <person name="Gevers D."/>
            <person name="Huys G."/>
            <person name="Walker B."/>
            <person name="Young S.K."/>
            <person name="Zeng Q."/>
            <person name="Gargeya S."/>
            <person name="Fitzgerald M."/>
            <person name="Haas B."/>
            <person name="Abouelleil A."/>
            <person name="Alvarado L."/>
            <person name="Arachchi H.M."/>
            <person name="Berlin A.M."/>
            <person name="Chapman S.B."/>
            <person name="Goldberg J."/>
            <person name="Griggs A."/>
            <person name="Gujja S."/>
            <person name="Hansen M."/>
            <person name="Howarth C."/>
            <person name="Imamovic A."/>
            <person name="Larimer J."/>
            <person name="McCowen C."/>
            <person name="Montmayeur A."/>
            <person name="Murphy C."/>
            <person name="Neiman D."/>
            <person name="Pearson M."/>
            <person name="Priest M."/>
            <person name="Roberts A."/>
            <person name="Saif S."/>
            <person name="Shea T."/>
            <person name="Sisk P."/>
            <person name="Sykes S."/>
            <person name="Wortman J."/>
            <person name="Nusbaum C."/>
            <person name="Birren B."/>
        </authorList>
    </citation>
    <scope>NUCLEOTIDE SEQUENCE [LARGE SCALE GENOMIC DNA]</scope>
    <source>
        <strain evidence="2 3">ATCC 51513</strain>
    </source>
</reference>
<name>K0YFA5_9CORY</name>
<dbReference type="HOGENOM" id="CLU_3384338_0_0_11"/>
<feature type="region of interest" description="Disordered" evidence="1">
    <location>
        <begin position="1"/>
        <end position="33"/>
    </location>
</feature>
<keyword evidence="3" id="KW-1185">Reference proteome</keyword>
<accession>K0YFA5</accession>
<evidence type="ECO:0000313" key="2">
    <source>
        <dbReference type="EMBL" id="EJZ82227.1"/>
    </source>
</evidence>
<evidence type="ECO:0000313" key="3">
    <source>
        <dbReference type="Proteomes" id="UP000006078"/>
    </source>
</evidence>
<proteinExistence type="predicted"/>
<organism evidence="2 3">
    <name type="scientific">Corynebacterium otitidis ATCC 51513</name>
    <dbReference type="NCBI Taxonomy" id="883169"/>
    <lineage>
        <taxon>Bacteria</taxon>
        <taxon>Bacillati</taxon>
        <taxon>Actinomycetota</taxon>
        <taxon>Actinomycetes</taxon>
        <taxon>Mycobacteriales</taxon>
        <taxon>Corynebacteriaceae</taxon>
        <taxon>Corynebacterium</taxon>
    </lineage>
</organism>
<protein>
    <submittedName>
        <fullName evidence="2">Uncharacterized protein</fullName>
    </submittedName>
</protein>
<evidence type="ECO:0000256" key="1">
    <source>
        <dbReference type="SAM" id="MobiDB-lite"/>
    </source>
</evidence>
<dbReference type="EMBL" id="AHAE01000037">
    <property type="protein sequence ID" value="EJZ82227.1"/>
    <property type="molecule type" value="Genomic_DNA"/>
</dbReference>
<dbReference type="AlphaFoldDB" id="K0YFA5"/>
<sequence>MAEDAPSEDTRGGTTAPTLTELRPGERPERVRA</sequence>
<dbReference type="Proteomes" id="UP000006078">
    <property type="component" value="Unassembled WGS sequence"/>
</dbReference>
<feature type="compositionally biased region" description="Basic and acidic residues" evidence="1">
    <location>
        <begin position="23"/>
        <end position="33"/>
    </location>
</feature>